<keyword evidence="7 9" id="KW-0233">DNA recombination</keyword>
<feature type="active site" evidence="9">
    <location>
        <position position="328"/>
    </location>
</feature>
<comment type="function">
    <text evidence="9">Site-specific tyrosine recombinase, which acts by catalyzing the cutting and rejoining of the recombining DNA molecules. The XerC-XerD complex is essential to convert dimers of the bacterial chromosome into monomers to permit their segregation at cell division. It also contributes to the segregational stability of plasmids.</text>
</comment>
<dbReference type="PROSITE" id="PS51900">
    <property type="entry name" value="CB"/>
    <property type="match status" value="1"/>
</dbReference>
<comment type="similarity">
    <text evidence="9">Belongs to the 'phage' integrase family. XerC subfamily.</text>
</comment>
<keyword evidence="14" id="KW-1185">Reference proteome</keyword>
<dbReference type="PANTHER" id="PTHR30349:SF77">
    <property type="entry name" value="TYROSINE RECOMBINASE XERC"/>
    <property type="match status" value="1"/>
</dbReference>
<dbReference type="RefSeq" id="WP_205256234.1">
    <property type="nucleotide sequence ID" value="NZ_BAAAPV010000003.1"/>
</dbReference>
<feature type="active site" evidence="9">
    <location>
        <position position="305"/>
    </location>
</feature>
<dbReference type="PANTHER" id="PTHR30349">
    <property type="entry name" value="PHAGE INTEGRASE-RELATED"/>
    <property type="match status" value="1"/>
</dbReference>
<feature type="active site" evidence="9">
    <location>
        <position position="302"/>
    </location>
</feature>
<gene>
    <name evidence="9" type="primary">xerC</name>
    <name evidence="13" type="ORF">JL107_06775</name>
</gene>
<keyword evidence="5 9" id="KW-0229">DNA integration</keyword>
<dbReference type="SUPFAM" id="SSF56349">
    <property type="entry name" value="DNA breaking-rejoining enzymes"/>
    <property type="match status" value="1"/>
</dbReference>
<keyword evidence="3 9" id="KW-0132">Cell division</keyword>
<accession>A0A939BZY0</accession>
<dbReference type="InterPro" id="IPR010998">
    <property type="entry name" value="Integrase_recombinase_N"/>
</dbReference>
<dbReference type="GO" id="GO:0007059">
    <property type="term" value="P:chromosome segregation"/>
    <property type="evidence" value="ECO:0007669"/>
    <property type="project" value="UniProtKB-UniRule"/>
</dbReference>
<dbReference type="InterPro" id="IPR013762">
    <property type="entry name" value="Integrase-like_cat_sf"/>
</dbReference>
<evidence type="ECO:0000256" key="7">
    <source>
        <dbReference type="ARBA" id="ARBA00023172"/>
    </source>
</evidence>
<dbReference type="PROSITE" id="PS51898">
    <property type="entry name" value="TYR_RECOMBINASE"/>
    <property type="match status" value="1"/>
</dbReference>
<dbReference type="InterPro" id="IPR023009">
    <property type="entry name" value="Tyrosine_recombinase_XerC/XerD"/>
</dbReference>
<proteinExistence type="inferred from homology"/>
<evidence type="ECO:0000256" key="3">
    <source>
        <dbReference type="ARBA" id="ARBA00022618"/>
    </source>
</evidence>
<dbReference type="GO" id="GO:0005737">
    <property type="term" value="C:cytoplasm"/>
    <property type="evidence" value="ECO:0007669"/>
    <property type="project" value="UniProtKB-SubCell"/>
</dbReference>
<feature type="active site" evidence="9">
    <location>
        <position position="207"/>
    </location>
</feature>
<evidence type="ECO:0000256" key="4">
    <source>
        <dbReference type="ARBA" id="ARBA00022829"/>
    </source>
</evidence>
<dbReference type="GO" id="GO:0009037">
    <property type="term" value="F:tyrosine-based site-specific recombinase activity"/>
    <property type="evidence" value="ECO:0007669"/>
    <property type="project" value="UniProtKB-UniRule"/>
</dbReference>
<feature type="active site" description="O-(3'-phospho-DNA)-tyrosine intermediate" evidence="9">
    <location>
        <position position="337"/>
    </location>
</feature>
<comment type="caution">
    <text evidence="13">The sequence shown here is derived from an EMBL/GenBank/DDBJ whole genome shotgun (WGS) entry which is preliminary data.</text>
</comment>
<evidence type="ECO:0000256" key="2">
    <source>
        <dbReference type="ARBA" id="ARBA00022490"/>
    </source>
</evidence>
<feature type="domain" description="Tyr recombinase" evidence="11">
    <location>
        <begin position="176"/>
        <end position="350"/>
    </location>
</feature>
<dbReference type="AlphaFoldDB" id="A0A939BZY0"/>
<dbReference type="Proteomes" id="UP000663801">
    <property type="component" value="Unassembled WGS sequence"/>
</dbReference>
<name>A0A939BZY0_9ACTN</name>
<comment type="subunit">
    <text evidence="9">Forms a cyclic heterotetrameric complex composed of two molecules of XerC and two molecules of XerD.</text>
</comment>
<dbReference type="InterPro" id="IPR011010">
    <property type="entry name" value="DNA_brk_join_enz"/>
</dbReference>
<feature type="region of interest" description="Disordered" evidence="10">
    <location>
        <begin position="142"/>
        <end position="186"/>
    </location>
</feature>
<feature type="compositionally biased region" description="Basic and acidic residues" evidence="10">
    <location>
        <begin position="150"/>
        <end position="164"/>
    </location>
</feature>
<dbReference type="SUPFAM" id="SSF47823">
    <property type="entry name" value="lambda integrase-like, N-terminal domain"/>
    <property type="match status" value="1"/>
</dbReference>
<dbReference type="GO" id="GO:0006313">
    <property type="term" value="P:DNA transposition"/>
    <property type="evidence" value="ECO:0007669"/>
    <property type="project" value="UniProtKB-UniRule"/>
</dbReference>
<dbReference type="Gene3D" id="1.10.150.130">
    <property type="match status" value="1"/>
</dbReference>
<reference evidence="13" key="1">
    <citation type="submission" date="2021-01" db="EMBL/GenBank/DDBJ databases">
        <title>KCTC 19127 draft genome.</title>
        <authorList>
            <person name="An D."/>
        </authorList>
    </citation>
    <scope>NUCLEOTIDE SEQUENCE</scope>
    <source>
        <strain evidence="13">KCTC 19127</strain>
    </source>
</reference>
<organism evidence="13 14">
    <name type="scientific">Nakamurella flavida</name>
    <dbReference type="NCBI Taxonomy" id="363630"/>
    <lineage>
        <taxon>Bacteria</taxon>
        <taxon>Bacillati</taxon>
        <taxon>Actinomycetota</taxon>
        <taxon>Actinomycetes</taxon>
        <taxon>Nakamurellales</taxon>
        <taxon>Nakamurellaceae</taxon>
        <taxon>Nakamurella</taxon>
    </lineage>
</organism>
<dbReference type="HAMAP" id="MF_01808">
    <property type="entry name" value="Recomb_XerC_XerD"/>
    <property type="match status" value="1"/>
</dbReference>
<evidence type="ECO:0000256" key="9">
    <source>
        <dbReference type="HAMAP-Rule" id="MF_01808"/>
    </source>
</evidence>
<keyword evidence="6 9" id="KW-0238">DNA-binding</keyword>
<dbReference type="InterPro" id="IPR004107">
    <property type="entry name" value="Integrase_SAM-like_N"/>
</dbReference>
<evidence type="ECO:0000256" key="5">
    <source>
        <dbReference type="ARBA" id="ARBA00022908"/>
    </source>
</evidence>
<evidence type="ECO:0000313" key="13">
    <source>
        <dbReference type="EMBL" id="MBM9476143.1"/>
    </source>
</evidence>
<dbReference type="Pfam" id="PF02899">
    <property type="entry name" value="Phage_int_SAM_1"/>
    <property type="match status" value="1"/>
</dbReference>
<feature type="compositionally biased region" description="Pro residues" evidence="10">
    <location>
        <begin position="173"/>
        <end position="185"/>
    </location>
</feature>
<keyword evidence="8 9" id="KW-0131">Cell cycle</keyword>
<dbReference type="InterPro" id="IPR044068">
    <property type="entry name" value="CB"/>
</dbReference>
<dbReference type="Pfam" id="PF00589">
    <property type="entry name" value="Phage_integrase"/>
    <property type="match status" value="1"/>
</dbReference>
<feature type="active site" evidence="9">
    <location>
        <position position="231"/>
    </location>
</feature>
<keyword evidence="4 9" id="KW-0159">Chromosome partition</keyword>
<sequence length="356" mass="37598">MAASTPDLRKSLPAALAEAAEGFDRHLELERNLAVATRTAYRADVASLLDHVARLNGGAGSTDLGALSLPALRSWLARMRTTGAGRATLARRTAAARSFCAWAVRTGRTAQDPSVRLTSPSARRNLPAVLRTDHISELLDAHAGAPADDAAGRTPDRIPDDRRTGGTNSPEPGSTPTPTPTPPDPVRAALALRDAAILELLYASALRVSELTGLDVGAVDEHRRVVRVRGKGDKERVVPFGVPAHRALTRWLTEGRPVLAGAGSGAAVFLGSRGGRIDPRAVRTMVHRRTAAVPGAPEIGPHGLRHTAATHLLDGGADLRAIQEMLGHASLATTQIYTHVSSERLAAVYRQAHPRA</sequence>
<dbReference type="Gene3D" id="1.10.443.10">
    <property type="entry name" value="Intergrase catalytic core"/>
    <property type="match status" value="1"/>
</dbReference>
<protein>
    <recommendedName>
        <fullName evidence="9">Tyrosine recombinase XerC</fullName>
    </recommendedName>
</protein>
<feature type="domain" description="Core-binding (CB)" evidence="12">
    <location>
        <begin position="14"/>
        <end position="104"/>
    </location>
</feature>
<evidence type="ECO:0000313" key="14">
    <source>
        <dbReference type="Proteomes" id="UP000663801"/>
    </source>
</evidence>
<evidence type="ECO:0000256" key="10">
    <source>
        <dbReference type="SAM" id="MobiDB-lite"/>
    </source>
</evidence>
<keyword evidence="2 9" id="KW-0963">Cytoplasm</keyword>
<evidence type="ECO:0000256" key="1">
    <source>
        <dbReference type="ARBA" id="ARBA00004496"/>
    </source>
</evidence>
<dbReference type="CDD" id="cd00798">
    <property type="entry name" value="INT_XerDC_C"/>
    <property type="match status" value="1"/>
</dbReference>
<dbReference type="GO" id="GO:0051301">
    <property type="term" value="P:cell division"/>
    <property type="evidence" value="ECO:0007669"/>
    <property type="project" value="UniProtKB-KW"/>
</dbReference>
<dbReference type="InterPro" id="IPR050090">
    <property type="entry name" value="Tyrosine_recombinase_XerCD"/>
</dbReference>
<dbReference type="GO" id="GO:0003677">
    <property type="term" value="F:DNA binding"/>
    <property type="evidence" value="ECO:0007669"/>
    <property type="project" value="UniProtKB-UniRule"/>
</dbReference>
<evidence type="ECO:0000259" key="12">
    <source>
        <dbReference type="PROSITE" id="PS51900"/>
    </source>
</evidence>
<dbReference type="EMBL" id="JAERWL010000006">
    <property type="protein sequence ID" value="MBM9476143.1"/>
    <property type="molecule type" value="Genomic_DNA"/>
</dbReference>
<comment type="subcellular location">
    <subcellularLocation>
        <location evidence="1 9">Cytoplasm</location>
    </subcellularLocation>
</comment>
<dbReference type="InterPro" id="IPR002104">
    <property type="entry name" value="Integrase_catalytic"/>
</dbReference>
<evidence type="ECO:0000256" key="6">
    <source>
        <dbReference type="ARBA" id="ARBA00023125"/>
    </source>
</evidence>
<evidence type="ECO:0000256" key="8">
    <source>
        <dbReference type="ARBA" id="ARBA00023306"/>
    </source>
</evidence>
<evidence type="ECO:0000259" key="11">
    <source>
        <dbReference type="PROSITE" id="PS51898"/>
    </source>
</evidence>